<proteinExistence type="predicted"/>
<evidence type="ECO:0000313" key="1">
    <source>
        <dbReference type="EMBL" id="PDH38486.1"/>
    </source>
</evidence>
<dbReference type="Proteomes" id="UP000219327">
    <property type="component" value="Unassembled WGS sequence"/>
</dbReference>
<evidence type="ECO:0000313" key="2">
    <source>
        <dbReference type="Proteomes" id="UP000219327"/>
    </source>
</evidence>
<organism evidence="1 2">
    <name type="scientific">OM182 bacterium MED-G24</name>
    <dbReference type="NCBI Taxonomy" id="1986255"/>
    <lineage>
        <taxon>Bacteria</taxon>
        <taxon>Pseudomonadati</taxon>
        <taxon>Pseudomonadota</taxon>
        <taxon>Gammaproteobacteria</taxon>
        <taxon>OMG group</taxon>
        <taxon>OM182 clade</taxon>
    </lineage>
</organism>
<name>A0A2A5WQR5_9GAMM</name>
<dbReference type="EMBL" id="NTKD01000036">
    <property type="protein sequence ID" value="PDH38486.1"/>
    <property type="molecule type" value="Genomic_DNA"/>
</dbReference>
<protein>
    <submittedName>
        <fullName evidence="1">Uncharacterized protein</fullName>
    </submittedName>
</protein>
<gene>
    <name evidence="1" type="ORF">CNE99_06975</name>
</gene>
<dbReference type="AlphaFoldDB" id="A0A2A5WQR5"/>
<accession>A0A2A5WQR5</accession>
<sequence length="89" mass="10113">MADPCRAPVTEHATVSASHPPEFQFLWRKITPEWQERIFNFWLAEQAIPQEIARSRLREVIGALTIDDNIVAICSASVNRQAPIISQPM</sequence>
<comment type="caution">
    <text evidence="1">The sequence shown here is derived from an EMBL/GenBank/DDBJ whole genome shotgun (WGS) entry which is preliminary data.</text>
</comment>
<reference evidence="1 2" key="1">
    <citation type="submission" date="2017-08" db="EMBL/GenBank/DDBJ databases">
        <title>Fine stratification of microbial communities through a metagenomic profile of the photic zone.</title>
        <authorList>
            <person name="Haro-Moreno J.M."/>
            <person name="Lopez-Perez M."/>
            <person name="De La Torre J."/>
            <person name="Picazo A."/>
            <person name="Camacho A."/>
            <person name="Rodriguez-Valera F."/>
        </authorList>
    </citation>
    <scope>NUCLEOTIDE SEQUENCE [LARGE SCALE GENOMIC DNA]</scope>
    <source>
        <strain evidence="1">MED-G24</strain>
    </source>
</reference>